<comment type="caution">
    <text evidence="3">The sequence shown here is derived from an EMBL/GenBank/DDBJ whole genome shotgun (WGS) entry which is preliminary data.</text>
</comment>
<evidence type="ECO:0000256" key="1">
    <source>
        <dbReference type="SAM" id="MobiDB-lite"/>
    </source>
</evidence>
<evidence type="ECO:0000313" key="3">
    <source>
        <dbReference type="EMBL" id="KAA5539186.1"/>
    </source>
</evidence>
<gene>
    <name evidence="3" type="ORF">FYK55_25025</name>
</gene>
<evidence type="ECO:0000256" key="2">
    <source>
        <dbReference type="SAM" id="Phobius"/>
    </source>
</evidence>
<accession>A0A5M6CW65</accession>
<reference evidence="3 4" key="1">
    <citation type="submission" date="2019-08" db="EMBL/GenBank/DDBJ databases">
        <authorList>
            <person name="Dhanesh K."/>
            <person name="Kumar G."/>
            <person name="Sasikala C."/>
            <person name="Venkata Ramana C."/>
        </authorList>
    </citation>
    <scope>NUCLEOTIDE SEQUENCE [LARGE SCALE GENOMIC DNA]</scope>
    <source>
        <strain evidence="3 4">JC645</strain>
    </source>
</reference>
<proteinExistence type="predicted"/>
<dbReference type="Proteomes" id="UP000324479">
    <property type="component" value="Unassembled WGS sequence"/>
</dbReference>
<keyword evidence="2" id="KW-0812">Transmembrane</keyword>
<keyword evidence="2" id="KW-1133">Transmembrane helix</keyword>
<feature type="transmembrane region" description="Helical" evidence="2">
    <location>
        <begin position="51"/>
        <end position="70"/>
    </location>
</feature>
<sequence length="94" mass="10019">MSSVVKAKCPQCKTEVAVEEEESSQPVSCSSCQTTFVPAAVIAESNRRFEIGMYVVMLLIGIGLVGYMAMTGNLKPKPDAPPPPQAAEMDTVPE</sequence>
<dbReference type="AlphaFoldDB" id="A0A5M6CW65"/>
<dbReference type="Gene3D" id="2.20.28.160">
    <property type="match status" value="1"/>
</dbReference>
<organism evidence="3 4">
    <name type="scientific">Roseiconus nitratireducens</name>
    <dbReference type="NCBI Taxonomy" id="2605748"/>
    <lineage>
        <taxon>Bacteria</taxon>
        <taxon>Pseudomonadati</taxon>
        <taxon>Planctomycetota</taxon>
        <taxon>Planctomycetia</taxon>
        <taxon>Pirellulales</taxon>
        <taxon>Pirellulaceae</taxon>
        <taxon>Roseiconus</taxon>
    </lineage>
</organism>
<name>A0A5M6CW65_9BACT</name>
<keyword evidence="4" id="KW-1185">Reference proteome</keyword>
<feature type="region of interest" description="Disordered" evidence="1">
    <location>
        <begin position="73"/>
        <end position="94"/>
    </location>
</feature>
<evidence type="ECO:0000313" key="4">
    <source>
        <dbReference type="Proteomes" id="UP000324479"/>
    </source>
</evidence>
<protein>
    <submittedName>
        <fullName evidence="3">Uncharacterized protein</fullName>
    </submittedName>
</protein>
<keyword evidence="2" id="KW-0472">Membrane</keyword>
<dbReference type="RefSeq" id="WP_150079379.1">
    <property type="nucleotide sequence ID" value="NZ_VWOX01000021.1"/>
</dbReference>
<dbReference type="EMBL" id="VWOX01000021">
    <property type="protein sequence ID" value="KAA5539186.1"/>
    <property type="molecule type" value="Genomic_DNA"/>
</dbReference>